<gene>
    <name evidence="2" type="ORF">PCOR1329_LOCUS25196</name>
</gene>
<accession>A0ABN9RZV8</accession>
<organism evidence="2 3">
    <name type="scientific">Prorocentrum cordatum</name>
    <dbReference type="NCBI Taxonomy" id="2364126"/>
    <lineage>
        <taxon>Eukaryota</taxon>
        <taxon>Sar</taxon>
        <taxon>Alveolata</taxon>
        <taxon>Dinophyceae</taxon>
        <taxon>Prorocentrales</taxon>
        <taxon>Prorocentraceae</taxon>
        <taxon>Prorocentrum</taxon>
    </lineage>
</organism>
<keyword evidence="3" id="KW-1185">Reference proteome</keyword>
<feature type="compositionally biased region" description="Low complexity" evidence="1">
    <location>
        <begin position="187"/>
        <end position="210"/>
    </location>
</feature>
<evidence type="ECO:0000256" key="1">
    <source>
        <dbReference type="SAM" id="MobiDB-lite"/>
    </source>
</evidence>
<feature type="region of interest" description="Disordered" evidence="1">
    <location>
        <begin position="351"/>
        <end position="398"/>
    </location>
</feature>
<dbReference type="EMBL" id="CAUYUJ010008779">
    <property type="protein sequence ID" value="CAK0824934.1"/>
    <property type="molecule type" value="Genomic_DNA"/>
</dbReference>
<feature type="region of interest" description="Disordered" evidence="1">
    <location>
        <begin position="187"/>
        <end position="213"/>
    </location>
</feature>
<protein>
    <recommendedName>
        <fullName evidence="4">Mucin-5AC-like</fullName>
    </recommendedName>
</protein>
<proteinExistence type="predicted"/>
<comment type="caution">
    <text evidence="2">The sequence shown here is derived from an EMBL/GenBank/DDBJ whole genome shotgun (WGS) entry which is preliminary data.</text>
</comment>
<evidence type="ECO:0000313" key="2">
    <source>
        <dbReference type="EMBL" id="CAK0824934.1"/>
    </source>
</evidence>
<sequence>MEDASWHVTSGAAEEVVVRGRIFVTGTFVAVQASTLAGHLTNMVIEMSGLPGLLCQATSQGPGMFEYEFLLLPDDPSQANTLVSVFFQTWTPGELLSKLTSKKDADSSLGGVALTQAKLDSIQQAFQLSVTPEPTITSLTTTRSKVAATTTTVTVFNGSSTFTTTSTLTSVSDTATTTIHTTTSSHATTTVSSTTSATATATSTASTASETHTDINTRAVTHETIAQGVNVASNAAVDTASEGSGDVEIVLIYVLTGASLAVLISACAGAAFFSCRSVESEKHLDLPRTLHVFRTPIQRVQSMVSVRSFESPRVGGRSFPTGTYSVDSFFCRQLPGAASALKQLAKAAEAGHELGGPRAPSRFSLQGSARSTSPAPAPPRIPPGASSITSVPGAVGEP</sequence>
<reference evidence="2" key="1">
    <citation type="submission" date="2023-10" db="EMBL/GenBank/DDBJ databases">
        <authorList>
            <person name="Chen Y."/>
            <person name="Shah S."/>
            <person name="Dougan E. K."/>
            <person name="Thang M."/>
            <person name="Chan C."/>
        </authorList>
    </citation>
    <scope>NUCLEOTIDE SEQUENCE [LARGE SCALE GENOMIC DNA]</scope>
</reference>
<name>A0ABN9RZV8_9DINO</name>
<evidence type="ECO:0008006" key="4">
    <source>
        <dbReference type="Google" id="ProtNLM"/>
    </source>
</evidence>
<dbReference type="Proteomes" id="UP001189429">
    <property type="component" value="Unassembled WGS sequence"/>
</dbReference>
<evidence type="ECO:0000313" key="3">
    <source>
        <dbReference type="Proteomes" id="UP001189429"/>
    </source>
</evidence>